<evidence type="ECO:0000259" key="7">
    <source>
        <dbReference type="Pfam" id="PF08340"/>
    </source>
</evidence>
<keyword evidence="4" id="KW-0378">Hydrolase</keyword>
<reference evidence="9" key="1">
    <citation type="submission" date="2015-10" db="EMBL/GenBank/DDBJ databases">
        <authorList>
            <person name="Luecker S."/>
            <person name="Luecker S."/>
        </authorList>
    </citation>
    <scope>NUCLEOTIDE SEQUENCE [LARGE SCALE GENOMIC DNA]</scope>
</reference>
<comment type="cofactor">
    <cofactor evidence="1">
        <name>a divalent metal cation</name>
        <dbReference type="ChEBI" id="CHEBI:60240"/>
    </cofactor>
</comment>
<dbReference type="RefSeq" id="WP_090899985.1">
    <property type="nucleotide sequence ID" value="NZ_CZPZ01000031.1"/>
</dbReference>
<dbReference type="GO" id="GO:0004521">
    <property type="term" value="F:RNA endonuclease activity"/>
    <property type="evidence" value="ECO:0007669"/>
    <property type="project" value="InterPro"/>
</dbReference>
<gene>
    <name evidence="8" type="ORF">COMA2_40211</name>
</gene>
<evidence type="ECO:0000256" key="3">
    <source>
        <dbReference type="ARBA" id="ARBA00022759"/>
    </source>
</evidence>
<evidence type="ECO:0000313" key="8">
    <source>
        <dbReference type="EMBL" id="CUS38151.1"/>
    </source>
</evidence>
<comment type="similarity">
    <text evidence="5">Belongs to the YicC/YloC family.</text>
</comment>
<feature type="domain" description="Endoribonuclease YicC-like N-terminal" evidence="6">
    <location>
        <begin position="2"/>
        <end position="156"/>
    </location>
</feature>
<dbReference type="Pfam" id="PF08340">
    <property type="entry name" value="YicC-like_C"/>
    <property type="match status" value="1"/>
</dbReference>
<evidence type="ECO:0000256" key="5">
    <source>
        <dbReference type="ARBA" id="ARBA00035648"/>
    </source>
</evidence>
<dbReference type="OrthoDB" id="9771229at2"/>
<dbReference type="PANTHER" id="PTHR30636">
    <property type="entry name" value="UPF0701 PROTEIN YICC"/>
    <property type="match status" value="1"/>
</dbReference>
<dbReference type="STRING" id="1742973.COMA2_40211"/>
<dbReference type="Proteomes" id="UP000198736">
    <property type="component" value="Unassembled WGS sequence"/>
</dbReference>
<keyword evidence="3" id="KW-0255">Endonuclease</keyword>
<sequence length="292" mass="32857">MIKSMTGFGRRQGLWADGTVSIEVRSVNHRFLETSIRLPKSMSGLEESFKKTIQQHCVRGRVDLTVLLQGSRGNTRAVQLDVGLAKQYHQALRTLQRTLKLKGSIDIGLMAGFRDIVALSEQAADDPKLTKMVEKLGSLAVSDMVKMREKEGVLLAQDILARLDLVRQCRSAISSRAPFIAQETFDRMKQRVEKLLTDAIPDLPRLNQELALYADRCDITEELVRLDTHMIQFERALQGTESVGKTLDFLLQELGREVNTVGSKANDAGIRADVVRMKAELERIREQIQNVE</sequence>
<protein>
    <recommendedName>
        <fullName evidence="10">YicC family protein</fullName>
    </recommendedName>
</protein>
<keyword evidence="9" id="KW-1185">Reference proteome</keyword>
<dbReference type="InterPro" id="IPR013551">
    <property type="entry name" value="YicC-like_C"/>
</dbReference>
<evidence type="ECO:0000313" key="9">
    <source>
        <dbReference type="Proteomes" id="UP000198736"/>
    </source>
</evidence>
<dbReference type="InterPro" id="IPR005229">
    <property type="entry name" value="YicC/YloC-like"/>
</dbReference>
<evidence type="ECO:0000256" key="4">
    <source>
        <dbReference type="ARBA" id="ARBA00022801"/>
    </source>
</evidence>
<dbReference type="AlphaFoldDB" id="A0A0S4LKM9"/>
<dbReference type="InterPro" id="IPR013527">
    <property type="entry name" value="YicC-like_N"/>
</dbReference>
<dbReference type="Pfam" id="PF03755">
    <property type="entry name" value="YicC-like_N"/>
    <property type="match status" value="1"/>
</dbReference>
<dbReference type="GO" id="GO:0016787">
    <property type="term" value="F:hydrolase activity"/>
    <property type="evidence" value="ECO:0007669"/>
    <property type="project" value="UniProtKB-KW"/>
</dbReference>
<keyword evidence="2" id="KW-0540">Nuclease</keyword>
<evidence type="ECO:0008006" key="10">
    <source>
        <dbReference type="Google" id="ProtNLM"/>
    </source>
</evidence>
<dbReference type="EMBL" id="CZPZ01000031">
    <property type="protein sequence ID" value="CUS38151.1"/>
    <property type="molecule type" value="Genomic_DNA"/>
</dbReference>
<organism evidence="8 9">
    <name type="scientific">Candidatus Nitrospira nitrificans</name>
    <dbReference type="NCBI Taxonomy" id="1742973"/>
    <lineage>
        <taxon>Bacteria</taxon>
        <taxon>Pseudomonadati</taxon>
        <taxon>Nitrospirota</taxon>
        <taxon>Nitrospiria</taxon>
        <taxon>Nitrospirales</taxon>
        <taxon>Nitrospiraceae</taxon>
        <taxon>Nitrospira</taxon>
    </lineage>
</organism>
<proteinExistence type="inferred from homology"/>
<evidence type="ECO:0000259" key="6">
    <source>
        <dbReference type="Pfam" id="PF03755"/>
    </source>
</evidence>
<name>A0A0S4LKM9_9BACT</name>
<accession>A0A0S4LKM9</accession>
<evidence type="ECO:0000256" key="2">
    <source>
        <dbReference type="ARBA" id="ARBA00022722"/>
    </source>
</evidence>
<dbReference type="PANTHER" id="PTHR30636:SF3">
    <property type="entry name" value="UPF0701 PROTEIN YICC"/>
    <property type="match status" value="1"/>
</dbReference>
<dbReference type="NCBIfam" id="TIGR00255">
    <property type="entry name" value="YicC/YloC family endoribonuclease"/>
    <property type="match status" value="1"/>
</dbReference>
<feature type="domain" description="Endoribonuclease YicC-like C-terminal" evidence="7">
    <location>
        <begin position="173"/>
        <end position="292"/>
    </location>
</feature>
<evidence type="ECO:0000256" key="1">
    <source>
        <dbReference type="ARBA" id="ARBA00001968"/>
    </source>
</evidence>